<sequence length="82" mass="9200">MCPESLSPSTPRCPLGRPPIVLHHYQLENVIHDLRDTILVALDFEMIHHPNTSRHYPNRKRCPSSASLSTTLEMPPPPPPSA</sequence>
<evidence type="ECO:0000313" key="3">
    <source>
        <dbReference type="Proteomes" id="UP001303222"/>
    </source>
</evidence>
<protein>
    <submittedName>
        <fullName evidence="2">Uncharacterized protein</fullName>
    </submittedName>
</protein>
<dbReference type="Proteomes" id="UP001303222">
    <property type="component" value="Unassembled WGS sequence"/>
</dbReference>
<dbReference type="EMBL" id="MU859324">
    <property type="protein sequence ID" value="KAK3947679.1"/>
    <property type="molecule type" value="Genomic_DNA"/>
</dbReference>
<comment type="caution">
    <text evidence="2">The sequence shown here is derived from an EMBL/GenBank/DDBJ whole genome shotgun (WGS) entry which is preliminary data.</text>
</comment>
<evidence type="ECO:0000313" key="2">
    <source>
        <dbReference type="EMBL" id="KAK3947679.1"/>
    </source>
</evidence>
<evidence type="ECO:0000256" key="1">
    <source>
        <dbReference type="SAM" id="MobiDB-lite"/>
    </source>
</evidence>
<reference evidence="2" key="2">
    <citation type="submission" date="2023-06" db="EMBL/GenBank/DDBJ databases">
        <authorList>
            <consortium name="Lawrence Berkeley National Laboratory"/>
            <person name="Mondo S.J."/>
            <person name="Hensen N."/>
            <person name="Bonometti L."/>
            <person name="Westerberg I."/>
            <person name="Brannstrom I.O."/>
            <person name="Guillou S."/>
            <person name="Cros-Aarteil S."/>
            <person name="Calhoun S."/>
            <person name="Haridas S."/>
            <person name="Kuo A."/>
            <person name="Pangilinan J."/>
            <person name="Riley R."/>
            <person name="Labutti K."/>
            <person name="Andreopoulos B."/>
            <person name="Lipzen A."/>
            <person name="Chen C."/>
            <person name="Yanf M."/>
            <person name="Daum C."/>
            <person name="Ng V."/>
            <person name="Clum A."/>
            <person name="Steindorff A."/>
            <person name="Ohm R."/>
            <person name="Martin F."/>
            <person name="Silar P."/>
            <person name="Natvig D."/>
            <person name="Lalanne C."/>
            <person name="Gautier V."/>
            <person name="Ament-Velasquez S.L."/>
            <person name="Kruys A."/>
            <person name="Hutchinson M.I."/>
            <person name="Powell A.J."/>
            <person name="Barry K."/>
            <person name="Miller A.N."/>
            <person name="Grigoriev I.V."/>
            <person name="Debuchy R."/>
            <person name="Gladieux P."/>
            <person name="Thoren M.H."/>
            <person name="Johannesson H."/>
        </authorList>
    </citation>
    <scope>NUCLEOTIDE SEQUENCE</scope>
    <source>
        <strain evidence="2">CBS 626.80</strain>
    </source>
</reference>
<keyword evidence="3" id="KW-1185">Reference proteome</keyword>
<dbReference type="AlphaFoldDB" id="A0AAN6NKU3"/>
<organism evidence="2 3">
    <name type="scientific">Pseudoneurospora amorphoporcata</name>
    <dbReference type="NCBI Taxonomy" id="241081"/>
    <lineage>
        <taxon>Eukaryota</taxon>
        <taxon>Fungi</taxon>
        <taxon>Dikarya</taxon>
        <taxon>Ascomycota</taxon>
        <taxon>Pezizomycotina</taxon>
        <taxon>Sordariomycetes</taxon>
        <taxon>Sordariomycetidae</taxon>
        <taxon>Sordariales</taxon>
        <taxon>Sordariaceae</taxon>
        <taxon>Pseudoneurospora</taxon>
    </lineage>
</organism>
<proteinExistence type="predicted"/>
<feature type="region of interest" description="Disordered" evidence="1">
    <location>
        <begin position="50"/>
        <end position="82"/>
    </location>
</feature>
<name>A0AAN6NKU3_9PEZI</name>
<reference evidence="2" key="1">
    <citation type="journal article" date="2023" name="Mol. Phylogenet. Evol.">
        <title>Genome-scale phylogeny and comparative genomics of the fungal order Sordariales.</title>
        <authorList>
            <person name="Hensen N."/>
            <person name="Bonometti L."/>
            <person name="Westerberg I."/>
            <person name="Brannstrom I.O."/>
            <person name="Guillou S."/>
            <person name="Cros-Aarteil S."/>
            <person name="Calhoun S."/>
            <person name="Haridas S."/>
            <person name="Kuo A."/>
            <person name="Mondo S."/>
            <person name="Pangilinan J."/>
            <person name="Riley R."/>
            <person name="LaButti K."/>
            <person name="Andreopoulos B."/>
            <person name="Lipzen A."/>
            <person name="Chen C."/>
            <person name="Yan M."/>
            <person name="Daum C."/>
            <person name="Ng V."/>
            <person name="Clum A."/>
            <person name="Steindorff A."/>
            <person name="Ohm R.A."/>
            <person name="Martin F."/>
            <person name="Silar P."/>
            <person name="Natvig D.O."/>
            <person name="Lalanne C."/>
            <person name="Gautier V."/>
            <person name="Ament-Velasquez S.L."/>
            <person name="Kruys A."/>
            <person name="Hutchinson M.I."/>
            <person name="Powell A.J."/>
            <person name="Barry K."/>
            <person name="Miller A.N."/>
            <person name="Grigoriev I.V."/>
            <person name="Debuchy R."/>
            <person name="Gladieux P."/>
            <person name="Hiltunen Thoren M."/>
            <person name="Johannesson H."/>
        </authorList>
    </citation>
    <scope>NUCLEOTIDE SEQUENCE</scope>
    <source>
        <strain evidence="2">CBS 626.80</strain>
    </source>
</reference>
<gene>
    <name evidence="2" type="ORF">QBC32DRAFT_78783</name>
</gene>
<accession>A0AAN6NKU3</accession>